<dbReference type="EMBL" id="KL142386">
    <property type="protein sequence ID" value="KDR73291.1"/>
    <property type="molecule type" value="Genomic_DNA"/>
</dbReference>
<name>A0A067SQW9_GALM3</name>
<reference evidence="2" key="1">
    <citation type="journal article" date="2014" name="Proc. Natl. Acad. Sci. U.S.A.">
        <title>Extensive sampling of basidiomycete genomes demonstrates inadequacy of the white-rot/brown-rot paradigm for wood decay fungi.</title>
        <authorList>
            <person name="Riley R."/>
            <person name="Salamov A.A."/>
            <person name="Brown D.W."/>
            <person name="Nagy L.G."/>
            <person name="Floudas D."/>
            <person name="Held B.W."/>
            <person name="Levasseur A."/>
            <person name="Lombard V."/>
            <person name="Morin E."/>
            <person name="Otillar R."/>
            <person name="Lindquist E.A."/>
            <person name="Sun H."/>
            <person name="LaButti K.M."/>
            <person name="Schmutz J."/>
            <person name="Jabbour D."/>
            <person name="Luo H."/>
            <person name="Baker S.E."/>
            <person name="Pisabarro A.G."/>
            <person name="Walton J.D."/>
            <person name="Blanchette R.A."/>
            <person name="Henrissat B."/>
            <person name="Martin F."/>
            <person name="Cullen D."/>
            <person name="Hibbett D.S."/>
            <person name="Grigoriev I.V."/>
        </authorList>
    </citation>
    <scope>NUCLEOTIDE SEQUENCE [LARGE SCALE GENOMIC DNA]</scope>
    <source>
        <strain evidence="2">CBS 339.88</strain>
    </source>
</reference>
<sequence length="287" mass="32857">METQIFKLDRDVVLDIFLINADMECATEDRFPAVHTLRHTSQVCSAWRDLILSSPSLWARVIDFNFLHDGRWRKEVLNRTGGYSLSVRGGTADQEVVIPFLAENWLRIRCLTLSFVSSSSENFKKDTGLWNLLARPANVLESFQLSLRTTELDYWAAQPIFSPPDFTLFDNQAPLLKSFSAWGINSDIGADWALHLRHLEVSHPTPIHGLLEAFSHLPLLESLLVKERGCHAIVRRDVERSLTQNCGAATKKYRDLLENGYHMLHGLPCPTRARLWPCIDLRQQYQC</sequence>
<dbReference type="HOGENOM" id="CLU_969925_0_0_1"/>
<protein>
    <submittedName>
        <fullName evidence="1">Uncharacterized protein</fullName>
    </submittedName>
</protein>
<evidence type="ECO:0000313" key="1">
    <source>
        <dbReference type="EMBL" id="KDR73291.1"/>
    </source>
</evidence>
<gene>
    <name evidence="1" type="ORF">GALMADRAFT_728899</name>
</gene>
<organism evidence="1 2">
    <name type="scientific">Galerina marginata (strain CBS 339.88)</name>
    <dbReference type="NCBI Taxonomy" id="685588"/>
    <lineage>
        <taxon>Eukaryota</taxon>
        <taxon>Fungi</taxon>
        <taxon>Dikarya</taxon>
        <taxon>Basidiomycota</taxon>
        <taxon>Agaricomycotina</taxon>
        <taxon>Agaricomycetes</taxon>
        <taxon>Agaricomycetidae</taxon>
        <taxon>Agaricales</taxon>
        <taxon>Agaricineae</taxon>
        <taxon>Strophariaceae</taxon>
        <taxon>Galerina</taxon>
    </lineage>
</organism>
<dbReference type="SUPFAM" id="SSF81383">
    <property type="entry name" value="F-box domain"/>
    <property type="match status" value="1"/>
</dbReference>
<dbReference type="Proteomes" id="UP000027222">
    <property type="component" value="Unassembled WGS sequence"/>
</dbReference>
<dbReference type="Gene3D" id="1.20.1280.50">
    <property type="match status" value="1"/>
</dbReference>
<keyword evidence="2" id="KW-1185">Reference proteome</keyword>
<proteinExistence type="predicted"/>
<accession>A0A067SQW9</accession>
<evidence type="ECO:0000313" key="2">
    <source>
        <dbReference type="Proteomes" id="UP000027222"/>
    </source>
</evidence>
<dbReference type="AlphaFoldDB" id="A0A067SQW9"/>
<dbReference type="InterPro" id="IPR036047">
    <property type="entry name" value="F-box-like_dom_sf"/>
</dbReference>
<dbReference type="OrthoDB" id="2881207at2759"/>